<comment type="caution">
    <text evidence="2">The sequence shown here is derived from an EMBL/GenBank/DDBJ whole genome shotgun (WGS) entry which is preliminary data.</text>
</comment>
<feature type="region of interest" description="Disordered" evidence="1">
    <location>
        <begin position="1"/>
        <end position="77"/>
    </location>
</feature>
<feature type="compositionally biased region" description="Basic residues" evidence="1">
    <location>
        <begin position="56"/>
        <end position="68"/>
    </location>
</feature>
<proteinExistence type="predicted"/>
<dbReference type="EMBL" id="JAINUF010000003">
    <property type="protein sequence ID" value="KAJ8368863.1"/>
    <property type="molecule type" value="Genomic_DNA"/>
</dbReference>
<feature type="compositionally biased region" description="Polar residues" evidence="1">
    <location>
        <begin position="278"/>
        <end position="290"/>
    </location>
</feature>
<dbReference type="Proteomes" id="UP001152622">
    <property type="component" value="Chromosome 3"/>
</dbReference>
<feature type="region of interest" description="Disordered" evidence="1">
    <location>
        <begin position="259"/>
        <end position="292"/>
    </location>
</feature>
<reference evidence="2" key="1">
    <citation type="journal article" date="2023" name="Science">
        <title>Genome structures resolve the early diversification of teleost fishes.</title>
        <authorList>
            <person name="Parey E."/>
            <person name="Louis A."/>
            <person name="Montfort J."/>
            <person name="Bouchez O."/>
            <person name="Roques C."/>
            <person name="Iampietro C."/>
            <person name="Lluch J."/>
            <person name="Castinel A."/>
            <person name="Donnadieu C."/>
            <person name="Desvignes T."/>
            <person name="Floi Bucao C."/>
            <person name="Jouanno E."/>
            <person name="Wen M."/>
            <person name="Mejri S."/>
            <person name="Dirks R."/>
            <person name="Jansen H."/>
            <person name="Henkel C."/>
            <person name="Chen W.J."/>
            <person name="Zahm M."/>
            <person name="Cabau C."/>
            <person name="Klopp C."/>
            <person name="Thompson A.W."/>
            <person name="Robinson-Rechavi M."/>
            <person name="Braasch I."/>
            <person name="Lecointre G."/>
            <person name="Bobe J."/>
            <person name="Postlethwait J.H."/>
            <person name="Berthelot C."/>
            <person name="Roest Crollius H."/>
            <person name="Guiguen Y."/>
        </authorList>
    </citation>
    <scope>NUCLEOTIDE SEQUENCE</scope>
    <source>
        <strain evidence="2">WJC10195</strain>
    </source>
</reference>
<sequence>MGNLASPLRPVGSAAQQQHVLTGQESQLPVAAGPPQAPRVCPSDKSLTVNQQPSGQRRHACHRGRRPQAVRQASGQQKNAPLIVSFELIVQVHFLYRRPTLRRVARGLYLGPQAKKQEGRHRDRGDTNSGPRQGTMAACTTLFFLLQRATHVTRQGPSCLSQQRCSTATAEGVGGTARKAQIHSGREFTRSAGGMGQKRRCSPTPAAVAGSPTQRHVRATSAARSQTSRRLLINDATQGRRWYQHRLTETSGQLLQIEPTPNELQPNWPFDPPPPKPQGNTPLGSVQRDPNTALLFGNGRVLVTTPST</sequence>
<feature type="compositionally biased region" description="Polar residues" evidence="1">
    <location>
        <begin position="45"/>
        <end position="55"/>
    </location>
</feature>
<feature type="compositionally biased region" description="Polar residues" evidence="1">
    <location>
        <begin position="14"/>
        <end position="27"/>
    </location>
</feature>
<feature type="compositionally biased region" description="Basic and acidic residues" evidence="1">
    <location>
        <begin position="115"/>
        <end position="126"/>
    </location>
</feature>
<accession>A0A9Q1FX41</accession>
<evidence type="ECO:0000313" key="2">
    <source>
        <dbReference type="EMBL" id="KAJ8368863.1"/>
    </source>
</evidence>
<evidence type="ECO:0000256" key="1">
    <source>
        <dbReference type="SAM" id="MobiDB-lite"/>
    </source>
</evidence>
<feature type="region of interest" description="Disordered" evidence="1">
    <location>
        <begin position="189"/>
        <end position="213"/>
    </location>
</feature>
<name>A0A9Q1FX41_SYNKA</name>
<gene>
    <name evidence="2" type="ORF">SKAU_G00088910</name>
</gene>
<protein>
    <submittedName>
        <fullName evidence="2">Uncharacterized protein</fullName>
    </submittedName>
</protein>
<organism evidence="2 3">
    <name type="scientific">Synaphobranchus kaupii</name>
    <name type="common">Kaup's arrowtooth eel</name>
    <dbReference type="NCBI Taxonomy" id="118154"/>
    <lineage>
        <taxon>Eukaryota</taxon>
        <taxon>Metazoa</taxon>
        <taxon>Chordata</taxon>
        <taxon>Craniata</taxon>
        <taxon>Vertebrata</taxon>
        <taxon>Euteleostomi</taxon>
        <taxon>Actinopterygii</taxon>
        <taxon>Neopterygii</taxon>
        <taxon>Teleostei</taxon>
        <taxon>Anguilliformes</taxon>
        <taxon>Synaphobranchidae</taxon>
        <taxon>Synaphobranchus</taxon>
    </lineage>
</organism>
<dbReference type="AlphaFoldDB" id="A0A9Q1FX41"/>
<keyword evidence="3" id="KW-1185">Reference proteome</keyword>
<evidence type="ECO:0000313" key="3">
    <source>
        <dbReference type="Proteomes" id="UP001152622"/>
    </source>
</evidence>
<feature type="region of interest" description="Disordered" evidence="1">
    <location>
        <begin position="112"/>
        <end position="134"/>
    </location>
</feature>